<dbReference type="Pfam" id="PF05633">
    <property type="entry name" value="ROH1-like"/>
    <property type="match status" value="1"/>
</dbReference>
<dbReference type="AlphaFoldDB" id="A0AAV0Z9C0"/>
<evidence type="ECO:0000256" key="6">
    <source>
        <dbReference type="SAM" id="Phobius"/>
    </source>
</evidence>
<evidence type="ECO:0000256" key="3">
    <source>
        <dbReference type="ARBA" id="ARBA00022989"/>
    </source>
</evidence>
<keyword evidence="4 6" id="KW-0472">Membrane</keyword>
<gene>
    <name evidence="7" type="ORF">VFH_I112760</name>
</gene>
<feature type="transmembrane region" description="Helical" evidence="6">
    <location>
        <begin position="241"/>
        <end position="263"/>
    </location>
</feature>
<organism evidence="7 8">
    <name type="scientific">Vicia faba</name>
    <name type="common">Broad bean</name>
    <name type="synonym">Faba vulgaris</name>
    <dbReference type="NCBI Taxonomy" id="3906"/>
    <lineage>
        <taxon>Eukaryota</taxon>
        <taxon>Viridiplantae</taxon>
        <taxon>Streptophyta</taxon>
        <taxon>Embryophyta</taxon>
        <taxon>Tracheophyta</taxon>
        <taxon>Spermatophyta</taxon>
        <taxon>Magnoliopsida</taxon>
        <taxon>eudicotyledons</taxon>
        <taxon>Gunneridae</taxon>
        <taxon>Pentapetalae</taxon>
        <taxon>rosids</taxon>
        <taxon>fabids</taxon>
        <taxon>Fabales</taxon>
        <taxon>Fabaceae</taxon>
        <taxon>Papilionoideae</taxon>
        <taxon>50 kb inversion clade</taxon>
        <taxon>NPAAA clade</taxon>
        <taxon>Hologalegina</taxon>
        <taxon>IRL clade</taxon>
        <taxon>Fabeae</taxon>
        <taxon>Vicia</taxon>
    </lineage>
</organism>
<evidence type="ECO:0000313" key="7">
    <source>
        <dbReference type="EMBL" id="CAI8593868.1"/>
    </source>
</evidence>
<accession>A0AAV0Z9C0</accession>
<evidence type="ECO:0000256" key="2">
    <source>
        <dbReference type="ARBA" id="ARBA00022692"/>
    </source>
</evidence>
<evidence type="ECO:0000256" key="4">
    <source>
        <dbReference type="ARBA" id="ARBA00023136"/>
    </source>
</evidence>
<dbReference type="GO" id="GO:0016020">
    <property type="term" value="C:membrane"/>
    <property type="evidence" value="ECO:0007669"/>
    <property type="project" value="UniProtKB-SubCell"/>
</dbReference>
<comment type="similarity">
    <text evidence="5">Belongs to the ROH1 family.</text>
</comment>
<reference evidence="7 8" key="1">
    <citation type="submission" date="2023-01" db="EMBL/GenBank/DDBJ databases">
        <authorList>
            <person name="Kreplak J."/>
        </authorList>
    </citation>
    <scope>NUCLEOTIDE SEQUENCE [LARGE SCALE GENOMIC DNA]</scope>
</reference>
<evidence type="ECO:0000256" key="1">
    <source>
        <dbReference type="ARBA" id="ARBA00004167"/>
    </source>
</evidence>
<keyword evidence="3 6" id="KW-1133">Transmembrane helix</keyword>
<proteinExistence type="inferred from homology"/>
<keyword evidence="8" id="KW-1185">Reference proteome</keyword>
<evidence type="ECO:0000256" key="5">
    <source>
        <dbReference type="ARBA" id="ARBA00035114"/>
    </source>
</evidence>
<dbReference type="InterPro" id="IPR008511">
    <property type="entry name" value="ROH1-like"/>
</dbReference>
<protein>
    <submittedName>
        <fullName evidence="7">Uncharacterized protein</fullName>
    </submittedName>
</protein>
<dbReference type="EMBL" id="OX451735">
    <property type="protein sequence ID" value="CAI8593868.1"/>
    <property type="molecule type" value="Genomic_DNA"/>
</dbReference>
<name>A0AAV0Z9C0_VICFA</name>
<sequence>MRSTIEYQGSSVLNQRVNHVHSMENSSLENELNLFQKHVTDRFNELSFVSNDDLLSLSWVRNLLDSFLCCQEEFRMILHNHRSKVCKAPLDRLVNEFYERSVKALDVCNAIRDGVEMVRQWEKLLEIVLCGLDHKRIFSEGQFRRAKKALVDLAIGMLDDSSKDSNNVFSFASRNRSFGRNNVNRDHHHHHHHRRESSSLSHFRSLSWSVSRNWSATRQLQAIGNNLCFPKNNDLVATNGLALAIYTMSSILLFTMWALVAAIPCQDRGLHLNFSIPRQLSWAAPVTLLHERIFEESKKRERKNTCGLLKEIQKIEKCARVMNDMADSLEFPLSEEKEEEVRVKVKDVVNVCEGLKDGLDSLERQVREVFHRIVRGRMEGIEFLD</sequence>
<evidence type="ECO:0000313" key="8">
    <source>
        <dbReference type="Proteomes" id="UP001157006"/>
    </source>
</evidence>
<dbReference type="Proteomes" id="UP001157006">
    <property type="component" value="Chromosome 1S"/>
</dbReference>
<keyword evidence="2 6" id="KW-0812">Transmembrane</keyword>
<comment type="subcellular location">
    <subcellularLocation>
        <location evidence="1">Membrane</location>
        <topology evidence="1">Single-pass membrane protein</topology>
    </subcellularLocation>
</comment>
<dbReference type="PANTHER" id="PTHR31509">
    <property type="entry name" value="BPS1-LIKE PROTEIN"/>
    <property type="match status" value="1"/>
</dbReference>